<dbReference type="Proteomes" id="UP000003287">
    <property type="component" value="Unassembled WGS sequence"/>
</dbReference>
<keyword evidence="1" id="KW-0489">Methyltransferase</keyword>
<dbReference type="GO" id="GO:0008168">
    <property type="term" value="F:methyltransferase activity"/>
    <property type="evidence" value="ECO:0007669"/>
    <property type="project" value="UniProtKB-KW"/>
</dbReference>
<proteinExistence type="predicted"/>
<name>F9P792_STRCV</name>
<organism evidence="1 2">
    <name type="scientific">Streptococcus constellatus subsp. pharyngis SK1060 = CCUG 46377</name>
    <dbReference type="NCBI Taxonomy" id="1035184"/>
    <lineage>
        <taxon>Bacteria</taxon>
        <taxon>Bacillati</taxon>
        <taxon>Bacillota</taxon>
        <taxon>Bacilli</taxon>
        <taxon>Lactobacillales</taxon>
        <taxon>Streptococcaceae</taxon>
        <taxon>Streptococcus</taxon>
        <taxon>Streptococcus anginosus group</taxon>
    </lineage>
</organism>
<dbReference type="AlphaFoldDB" id="F9P792"/>
<reference evidence="1 2" key="1">
    <citation type="submission" date="2011-06" db="EMBL/GenBank/DDBJ databases">
        <authorList>
            <person name="Harkins D.M."/>
            <person name="Madupu R."/>
            <person name="Durkin A.S."/>
            <person name="Torralba M."/>
            <person name="Methe B."/>
            <person name="Sutton G.G."/>
            <person name="Nelson K.E."/>
        </authorList>
    </citation>
    <scope>NUCLEOTIDE SEQUENCE [LARGE SCALE GENOMIC DNA]</scope>
    <source>
        <strain evidence="1 2">SK1060</strain>
    </source>
</reference>
<keyword evidence="1" id="KW-0808">Transferase</keyword>
<protein>
    <submittedName>
        <fullName evidence="1">16S rRNA (Guanine(527)-N(7))-methyltransferase domain protein</fullName>
    </submittedName>
</protein>
<dbReference type="Gene3D" id="3.40.50.150">
    <property type="entry name" value="Vaccinia Virus protein VP39"/>
    <property type="match status" value="1"/>
</dbReference>
<accession>F9P792</accession>
<dbReference type="GO" id="GO:0032259">
    <property type="term" value="P:methylation"/>
    <property type="evidence" value="ECO:0007669"/>
    <property type="project" value="UniProtKB-KW"/>
</dbReference>
<sequence length="40" mass="5110">MTPEEFYQLLKQQQIELTDRQQMQFERYFELLVEWNKKSI</sequence>
<dbReference type="InterPro" id="IPR029063">
    <property type="entry name" value="SAM-dependent_MTases_sf"/>
</dbReference>
<evidence type="ECO:0000313" key="1">
    <source>
        <dbReference type="EMBL" id="EGV08205.1"/>
    </source>
</evidence>
<gene>
    <name evidence="1" type="ORF">HMPREF1042_1740</name>
</gene>
<evidence type="ECO:0000313" key="2">
    <source>
        <dbReference type="Proteomes" id="UP000003287"/>
    </source>
</evidence>
<dbReference type="EMBL" id="AFUP01000004">
    <property type="protein sequence ID" value="EGV08205.1"/>
    <property type="molecule type" value="Genomic_DNA"/>
</dbReference>